<dbReference type="InterPro" id="IPR042524">
    <property type="entry name" value="Presenilin_C"/>
</dbReference>
<protein>
    <submittedName>
        <fullName evidence="3">Uncharacterized protein</fullName>
    </submittedName>
</protein>
<dbReference type="AlphaFoldDB" id="A0A915P672"/>
<proteinExistence type="predicted"/>
<dbReference type="Proteomes" id="UP000887560">
    <property type="component" value="Unplaced"/>
</dbReference>
<dbReference type="GO" id="GO:0042500">
    <property type="term" value="F:aspartic endopeptidase activity, intramembrane cleaving"/>
    <property type="evidence" value="ECO:0007669"/>
    <property type="project" value="InterPro"/>
</dbReference>
<keyword evidence="1" id="KW-1133">Transmembrane helix</keyword>
<dbReference type="Gene3D" id="1.10.472.100">
    <property type="entry name" value="Presenilin"/>
    <property type="match status" value="1"/>
</dbReference>
<dbReference type="GO" id="GO:0016485">
    <property type="term" value="P:protein processing"/>
    <property type="evidence" value="ECO:0007669"/>
    <property type="project" value="InterPro"/>
</dbReference>
<reference evidence="3" key="1">
    <citation type="submission" date="2022-11" db="UniProtKB">
        <authorList>
            <consortium name="WormBaseParasite"/>
        </authorList>
    </citation>
    <scope>IDENTIFICATION</scope>
</reference>
<accession>A0A915P672</accession>
<dbReference type="InterPro" id="IPR001108">
    <property type="entry name" value="Peptidase_A22A"/>
</dbReference>
<evidence type="ECO:0000313" key="2">
    <source>
        <dbReference type="Proteomes" id="UP000887560"/>
    </source>
</evidence>
<evidence type="ECO:0000313" key="3">
    <source>
        <dbReference type="WBParaSite" id="scf7180000423470.g11063"/>
    </source>
</evidence>
<dbReference type="Pfam" id="PF01080">
    <property type="entry name" value="Presenilin"/>
    <property type="match status" value="1"/>
</dbReference>
<keyword evidence="2" id="KW-1185">Reference proteome</keyword>
<dbReference type="WBParaSite" id="scf7180000423470.g11063">
    <property type="protein sequence ID" value="scf7180000423470.g11063"/>
    <property type="gene ID" value="scf7180000423470.g11063"/>
</dbReference>
<feature type="transmembrane region" description="Helical" evidence="1">
    <location>
        <begin position="28"/>
        <end position="48"/>
    </location>
</feature>
<evidence type="ECO:0000256" key="1">
    <source>
        <dbReference type="SAM" id="Phobius"/>
    </source>
</evidence>
<sequence>MNDTIIGIGDLIAYSLFIGKAAADMGGCFNLTILFTIFGVLFGLLYTLRLSEEAANDDEPNYLPALPIPLTLGFGIYFLMSFAIGKFYGKDI</sequence>
<dbReference type="GO" id="GO:0016020">
    <property type="term" value="C:membrane"/>
    <property type="evidence" value="ECO:0007669"/>
    <property type="project" value="InterPro"/>
</dbReference>
<organism evidence="2 3">
    <name type="scientific">Meloidogyne floridensis</name>
    <dbReference type="NCBI Taxonomy" id="298350"/>
    <lineage>
        <taxon>Eukaryota</taxon>
        <taxon>Metazoa</taxon>
        <taxon>Ecdysozoa</taxon>
        <taxon>Nematoda</taxon>
        <taxon>Chromadorea</taxon>
        <taxon>Rhabditida</taxon>
        <taxon>Tylenchina</taxon>
        <taxon>Tylenchomorpha</taxon>
        <taxon>Tylenchoidea</taxon>
        <taxon>Meloidogynidae</taxon>
        <taxon>Meloidogyninae</taxon>
        <taxon>Meloidogyne</taxon>
    </lineage>
</organism>
<name>A0A915P672_9BILA</name>
<keyword evidence="1" id="KW-0812">Transmembrane</keyword>
<keyword evidence="1" id="KW-0472">Membrane</keyword>
<feature type="transmembrane region" description="Helical" evidence="1">
    <location>
        <begin position="68"/>
        <end position="88"/>
    </location>
</feature>